<dbReference type="Proteomes" id="UP000000674">
    <property type="component" value="Chromosome"/>
</dbReference>
<dbReference type="STRING" id="349307.Mthe_1020"/>
<accession>A0B7Y1</accession>
<dbReference type="EMBL" id="CP000477">
    <property type="protein sequence ID" value="ABK14805.1"/>
    <property type="molecule type" value="Genomic_DNA"/>
</dbReference>
<dbReference type="KEGG" id="mtp:Mthe_1020"/>
<gene>
    <name evidence="1" type="ordered locus">Mthe_1020</name>
</gene>
<protein>
    <submittedName>
        <fullName evidence="1">Uncharacterized protein</fullName>
    </submittedName>
</protein>
<organism evidence="1 2">
    <name type="scientific">Methanothrix thermoacetophila (strain DSM 6194 / JCM 14653 / NBRC 101360 / PT)</name>
    <name type="common">Methanosaeta thermophila</name>
    <dbReference type="NCBI Taxonomy" id="349307"/>
    <lineage>
        <taxon>Archaea</taxon>
        <taxon>Methanobacteriati</taxon>
        <taxon>Methanobacteriota</taxon>
        <taxon>Stenosarchaea group</taxon>
        <taxon>Methanomicrobia</taxon>
        <taxon>Methanotrichales</taxon>
        <taxon>Methanotrichaceae</taxon>
        <taxon>Methanothrix</taxon>
    </lineage>
</organism>
<name>A0B7Y1_METTP</name>
<keyword evidence="2" id="KW-1185">Reference proteome</keyword>
<proteinExistence type="predicted"/>
<dbReference type="HOGENOM" id="CLU_087835_0_0_2"/>
<sequence>MGQFVITPAAGKRLIARAVAAHPAVREAMRSGNVVIVAGTTNSYVAEELLELIGQRDGFSRRRFFRGITLPPWMETSETGRLPDELGFPGDVVIREGKWSRGLTLFDVVDDLSEGDLIIKGANALDLRRRQVAVLIGHPRGGTIIAALQAAVGRRVSLMIPVGLEKRVDADLMDLSRRLNAPGSMGLRLLPVPGEIITELDAIRILTGAEAEVMAAGGVCGAEGSVWLHVHGDGEKAASELIRSIASEPAFDLQK</sequence>
<dbReference type="AlphaFoldDB" id="A0B7Y1"/>
<dbReference type="RefSeq" id="WP_011696199.1">
    <property type="nucleotide sequence ID" value="NC_008553.1"/>
</dbReference>
<reference evidence="1 2" key="1">
    <citation type="submission" date="2006-10" db="EMBL/GenBank/DDBJ databases">
        <title>Complete sequence of Methanosaeta thermophila PT.</title>
        <authorList>
            <consortium name="US DOE Joint Genome Institute"/>
            <person name="Copeland A."/>
            <person name="Lucas S."/>
            <person name="Lapidus A."/>
            <person name="Barry K."/>
            <person name="Detter J.C."/>
            <person name="Glavina del Rio T."/>
            <person name="Hammon N."/>
            <person name="Israni S."/>
            <person name="Pitluck S."/>
            <person name="Chain P."/>
            <person name="Malfatti S."/>
            <person name="Shin M."/>
            <person name="Vergez L."/>
            <person name="Schmutz J."/>
            <person name="Larimer F."/>
            <person name="Land M."/>
            <person name="Hauser L."/>
            <person name="Kyrpides N."/>
            <person name="Kim E."/>
            <person name="Smith K.S."/>
            <person name="Ingram-Smith C."/>
            <person name="Richardson P."/>
        </authorList>
    </citation>
    <scope>NUCLEOTIDE SEQUENCE [LARGE SCALE GENOMIC DNA]</scope>
    <source>
        <strain evidence="2">DSM 6194 / JCM 14653 / NBRC 101360 / PT</strain>
    </source>
</reference>
<dbReference type="OrthoDB" id="98447at2157"/>
<dbReference type="GeneID" id="4462769"/>
<evidence type="ECO:0000313" key="2">
    <source>
        <dbReference type="Proteomes" id="UP000000674"/>
    </source>
</evidence>
<evidence type="ECO:0000313" key="1">
    <source>
        <dbReference type="EMBL" id="ABK14805.1"/>
    </source>
</evidence>